<accession>A0A2S4VYV4</accession>
<reference evidence="3" key="3">
    <citation type="journal article" date="2018" name="Mol. Plant Microbe Interact.">
        <title>Genome sequence resources for the wheat stripe rust pathogen (Puccinia striiformis f. sp. tritici) and the barley stripe rust pathogen (Puccinia striiformis f. sp. hordei).</title>
        <authorList>
            <person name="Xia C."/>
            <person name="Wang M."/>
            <person name="Yin C."/>
            <person name="Cornejo O.E."/>
            <person name="Hulbert S.H."/>
            <person name="Chen X."/>
        </authorList>
    </citation>
    <scope>NUCLEOTIDE SEQUENCE [LARGE SCALE GENOMIC DNA]</scope>
    <source>
        <strain evidence="3">93TX-2</strain>
    </source>
</reference>
<feature type="compositionally biased region" description="Polar residues" evidence="1">
    <location>
        <begin position="230"/>
        <end position="242"/>
    </location>
</feature>
<reference evidence="3" key="2">
    <citation type="journal article" date="2018" name="BMC Genomics">
        <title>Genomic insights into host adaptation between the wheat stripe rust pathogen (Puccinia striiformis f. sp. tritici) and the barley stripe rust pathogen (Puccinia striiformis f. sp. hordei).</title>
        <authorList>
            <person name="Xia C."/>
            <person name="Wang M."/>
            <person name="Yin C."/>
            <person name="Cornejo O.E."/>
            <person name="Hulbert S.H."/>
            <person name="Chen X."/>
        </authorList>
    </citation>
    <scope>NUCLEOTIDE SEQUENCE [LARGE SCALE GENOMIC DNA]</scope>
    <source>
        <strain evidence="3">93TX-2</strain>
    </source>
</reference>
<comment type="caution">
    <text evidence="2">The sequence shown here is derived from an EMBL/GenBank/DDBJ whole genome shotgun (WGS) entry which is preliminary data.</text>
</comment>
<gene>
    <name evidence="2" type="ORF">PSHT_07329</name>
</gene>
<name>A0A2S4VYV4_9BASI</name>
<keyword evidence="3" id="KW-1185">Reference proteome</keyword>
<reference evidence="2 3" key="1">
    <citation type="submission" date="2017-12" db="EMBL/GenBank/DDBJ databases">
        <title>Gene loss provides genomic basis for host adaptation in cereal stripe rust fungi.</title>
        <authorList>
            <person name="Xia C."/>
        </authorList>
    </citation>
    <scope>NUCLEOTIDE SEQUENCE [LARGE SCALE GENOMIC DNA]</scope>
    <source>
        <strain evidence="2 3">93TX-2</strain>
    </source>
</reference>
<protein>
    <submittedName>
        <fullName evidence="2">Uncharacterized protein</fullName>
    </submittedName>
</protein>
<organism evidence="2 3">
    <name type="scientific">Puccinia striiformis</name>
    <dbReference type="NCBI Taxonomy" id="27350"/>
    <lineage>
        <taxon>Eukaryota</taxon>
        <taxon>Fungi</taxon>
        <taxon>Dikarya</taxon>
        <taxon>Basidiomycota</taxon>
        <taxon>Pucciniomycotina</taxon>
        <taxon>Pucciniomycetes</taxon>
        <taxon>Pucciniales</taxon>
        <taxon>Pucciniaceae</taxon>
        <taxon>Puccinia</taxon>
    </lineage>
</organism>
<dbReference type="Proteomes" id="UP000238274">
    <property type="component" value="Unassembled WGS sequence"/>
</dbReference>
<sequence>EQKRSDGRHHSQGVLLDLIEFSDYWKGLGRSAQTQMFIGGQEKVEGIFTDLRKGRHAITAHAHIPGRVVLVRTTNSSFVANVFFPELPLLFNTFVQQRLRNDIRYLRLDTGPCPPTSGFKFHLTTHNPAQALKIQDRPNHNLVSLLPITIKRRLSTFDLSPSSSQQPLGRLTVATSPEQNPYSAIPKTPTLIVARQTSDLWSLFKSVIQAFTLPTRNELQRPRRKDPREQSSPFQCSCHWPSSASVPGSEWSYRCQPGDWQSAANIAAIVHDGAPLPDSEVQGTVTESTNSQDGSLITLDYCLYVSTCNHLSSSKSKSKNKDDSENIVPLENAMPSMQSNLHNWTWADLRTKIIRIIGSSQHLDAYIACLLNAGQIRFHFYIPNSHACPLRETFL</sequence>
<dbReference type="VEuPathDB" id="FungiDB:PSHT_07329"/>
<feature type="region of interest" description="Disordered" evidence="1">
    <location>
        <begin position="218"/>
        <end position="242"/>
    </location>
</feature>
<dbReference type="VEuPathDB" id="FungiDB:PSTT_15304"/>
<proteinExistence type="predicted"/>
<evidence type="ECO:0000256" key="1">
    <source>
        <dbReference type="SAM" id="MobiDB-lite"/>
    </source>
</evidence>
<dbReference type="EMBL" id="PKSM01000089">
    <property type="protein sequence ID" value="POW14712.1"/>
    <property type="molecule type" value="Genomic_DNA"/>
</dbReference>
<feature type="non-terminal residue" evidence="2">
    <location>
        <position position="1"/>
    </location>
</feature>
<feature type="compositionally biased region" description="Basic and acidic residues" evidence="1">
    <location>
        <begin position="218"/>
        <end position="229"/>
    </location>
</feature>
<dbReference type="AlphaFoldDB" id="A0A2S4VYV4"/>
<evidence type="ECO:0000313" key="3">
    <source>
        <dbReference type="Proteomes" id="UP000238274"/>
    </source>
</evidence>
<evidence type="ECO:0000313" key="2">
    <source>
        <dbReference type="EMBL" id="POW14712.1"/>
    </source>
</evidence>